<protein>
    <recommendedName>
        <fullName evidence="2">DUF6589 domain-containing protein</fullName>
    </recommendedName>
</protein>
<feature type="compositionally biased region" description="Acidic residues" evidence="1">
    <location>
        <begin position="155"/>
        <end position="173"/>
    </location>
</feature>
<organism evidence="3 4">
    <name type="scientific">Mycena albidolilacea</name>
    <dbReference type="NCBI Taxonomy" id="1033008"/>
    <lineage>
        <taxon>Eukaryota</taxon>
        <taxon>Fungi</taxon>
        <taxon>Dikarya</taxon>
        <taxon>Basidiomycota</taxon>
        <taxon>Agaricomycotina</taxon>
        <taxon>Agaricomycetes</taxon>
        <taxon>Agaricomycetidae</taxon>
        <taxon>Agaricales</taxon>
        <taxon>Marasmiineae</taxon>
        <taxon>Mycenaceae</taxon>
        <taxon>Mycena</taxon>
    </lineage>
</organism>
<dbReference type="EMBL" id="JARIHO010000013">
    <property type="protein sequence ID" value="KAJ7351196.1"/>
    <property type="molecule type" value="Genomic_DNA"/>
</dbReference>
<reference evidence="3" key="1">
    <citation type="submission" date="2023-03" db="EMBL/GenBank/DDBJ databases">
        <title>Massive genome expansion in bonnet fungi (Mycena s.s.) driven by repeated elements and novel gene families across ecological guilds.</title>
        <authorList>
            <consortium name="Lawrence Berkeley National Laboratory"/>
            <person name="Harder C.B."/>
            <person name="Miyauchi S."/>
            <person name="Viragh M."/>
            <person name="Kuo A."/>
            <person name="Thoen E."/>
            <person name="Andreopoulos B."/>
            <person name="Lu D."/>
            <person name="Skrede I."/>
            <person name="Drula E."/>
            <person name="Henrissat B."/>
            <person name="Morin E."/>
            <person name="Kohler A."/>
            <person name="Barry K."/>
            <person name="LaButti K."/>
            <person name="Morin E."/>
            <person name="Salamov A."/>
            <person name="Lipzen A."/>
            <person name="Mereny Z."/>
            <person name="Hegedus B."/>
            <person name="Baldrian P."/>
            <person name="Stursova M."/>
            <person name="Weitz H."/>
            <person name="Taylor A."/>
            <person name="Grigoriev I.V."/>
            <person name="Nagy L.G."/>
            <person name="Martin F."/>
            <person name="Kauserud H."/>
        </authorList>
    </citation>
    <scope>NUCLEOTIDE SEQUENCE</scope>
    <source>
        <strain evidence="3">CBHHK002</strain>
    </source>
</reference>
<feature type="region of interest" description="Disordered" evidence="1">
    <location>
        <begin position="137"/>
        <end position="176"/>
    </location>
</feature>
<evidence type="ECO:0000259" key="2">
    <source>
        <dbReference type="Pfam" id="PF20231"/>
    </source>
</evidence>
<dbReference type="AlphaFoldDB" id="A0AAD7A7A7"/>
<feature type="domain" description="DUF6589" evidence="2">
    <location>
        <begin position="333"/>
        <end position="496"/>
    </location>
</feature>
<dbReference type="Pfam" id="PF20231">
    <property type="entry name" value="DUF6589"/>
    <property type="match status" value="1"/>
</dbReference>
<comment type="caution">
    <text evidence="3">The sequence shown here is derived from an EMBL/GenBank/DDBJ whole genome shotgun (WGS) entry which is preliminary data.</text>
</comment>
<evidence type="ECO:0000313" key="4">
    <source>
        <dbReference type="Proteomes" id="UP001218218"/>
    </source>
</evidence>
<accession>A0AAD7A7A7</accession>
<sequence length="521" mass="58267">MIFLLVSTKQLMHLLFTTEIPSVTKRISHFMGFFATESTLEAQFAPALIFNLWHDGSRWPKAQNYLREMTVPCAHELALQDSDRVISSPHLQVQLKTLSIHKLRKLLHPTKLIEIIKELAPFTWGILHMFSASPNKARKQRKTDEDVPMPPSAGVEEDWADDPNDDENVEEGEANPSSILKRQWSKKYPGFSRNPVFVILLTISMLAFVRNRATNVLPLILGLFFKISGTSSRVVTMLSNAGVCVSSRTVEHLKVRITDDAIRLAVELITSGQVFFTIFDNINILRKSQQRISSTNDMINATNVAIVGINGVEPFTEADLAEQLALRGQHAKAKATDILPTRADDKIVGKSFVALIAEMIVAFTPANSRWKDRKNIAEAVAAMMPADHPLPPDESDAQPFGLLDVNEGSKKGVAKVLGGIQERSALSQRIWASIWRIFVDDWLTSNNLRAARRNRTNDINAMERLEYAQELSAPFHFALQATHMIMQTHYDTPSKIRPLLQPTKACSIANGMSRSPLFGTL</sequence>
<dbReference type="Proteomes" id="UP001218218">
    <property type="component" value="Unassembled WGS sequence"/>
</dbReference>
<evidence type="ECO:0000256" key="1">
    <source>
        <dbReference type="SAM" id="MobiDB-lite"/>
    </source>
</evidence>
<evidence type="ECO:0000313" key="3">
    <source>
        <dbReference type="EMBL" id="KAJ7351196.1"/>
    </source>
</evidence>
<gene>
    <name evidence="3" type="ORF">DFH08DRAFT_992415</name>
</gene>
<dbReference type="InterPro" id="IPR046496">
    <property type="entry name" value="DUF6589"/>
</dbReference>
<name>A0AAD7A7A7_9AGAR</name>
<proteinExistence type="predicted"/>
<keyword evidence="4" id="KW-1185">Reference proteome</keyword>